<keyword evidence="4" id="KW-0325">Glycoprotein</keyword>
<evidence type="ECO:0000256" key="3">
    <source>
        <dbReference type="ARBA" id="ARBA00022729"/>
    </source>
</evidence>
<comment type="catalytic activity">
    <reaction evidence="6">
        <text>L-seryl-[protein] + ATP = O-phospho-L-seryl-[protein] + ADP + H(+)</text>
        <dbReference type="Rhea" id="RHEA:17989"/>
        <dbReference type="Rhea" id="RHEA-COMP:9863"/>
        <dbReference type="Rhea" id="RHEA-COMP:11604"/>
        <dbReference type="ChEBI" id="CHEBI:15378"/>
        <dbReference type="ChEBI" id="CHEBI:29999"/>
        <dbReference type="ChEBI" id="CHEBI:30616"/>
        <dbReference type="ChEBI" id="CHEBI:83421"/>
        <dbReference type="ChEBI" id="CHEBI:456216"/>
        <dbReference type="EC" id="2.7.11.1"/>
    </reaction>
</comment>
<keyword evidence="7" id="KW-1133">Transmembrane helix</keyword>
<feature type="domain" description="Wall-associated receptor kinase galacturonan-binding" evidence="8">
    <location>
        <begin position="45"/>
        <end position="109"/>
    </location>
</feature>
<dbReference type="EC" id="2.7.11.1" evidence="2"/>
<protein>
    <recommendedName>
        <fullName evidence="2">non-specific serine/threonine protein kinase</fullName>
        <ecNumber evidence="2">2.7.11.1</ecNumber>
    </recommendedName>
</protein>
<evidence type="ECO:0000256" key="6">
    <source>
        <dbReference type="ARBA" id="ARBA00048679"/>
    </source>
</evidence>
<accession>A0AAW2R8I0</accession>
<evidence type="ECO:0000259" key="9">
    <source>
        <dbReference type="Pfam" id="PF14380"/>
    </source>
</evidence>
<reference evidence="10" key="2">
    <citation type="journal article" date="2024" name="Plant">
        <title>Genomic evolution and insights into agronomic trait innovations of Sesamum species.</title>
        <authorList>
            <person name="Miao H."/>
            <person name="Wang L."/>
            <person name="Qu L."/>
            <person name="Liu H."/>
            <person name="Sun Y."/>
            <person name="Le M."/>
            <person name="Wang Q."/>
            <person name="Wei S."/>
            <person name="Zheng Y."/>
            <person name="Lin W."/>
            <person name="Duan Y."/>
            <person name="Cao H."/>
            <person name="Xiong S."/>
            <person name="Wang X."/>
            <person name="Wei L."/>
            <person name="Li C."/>
            <person name="Ma Q."/>
            <person name="Ju M."/>
            <person name="Zhao R."/>
            <person name="Li G."/>
            <person name="Mu C."/>
            <person name="Tian Q."/>
            <person name="Mei H."/>
            <person name="Zhang T."/>
            <person name="Gao T."/>
            <person name="Zhang H."/>
        </authorList>
    </citation>
    <scope>NUCLEOTIDE SEQUENCE</scope>
    <source>
        <strain evidence="10">KEN8</strain>
    </source>
</reference>
<keyword evidence="3" id="KW-0732">Signal</keyword>
<dbReference type="GO" id="GO:0004674">
    <property type="term" value="F:protein serine/threonine kinase activity"/>
    <property type="evidence" value="ECO:0007669"/>
    <property type="project" value="UniProtKB-EC"/>
</dbReference>
<keyword evidence="7" id="KW-0812">Transmembrane</keyword>
<evidence type="ECO:0000256" key="2">
    <source>
        <dbReference type="ARBA" id="ARBA00012513"/>
    </source>
</evidence>
<evidence type="ECO:0000256" key="4">
    <source>
        <dbReference type="ARBA" id="ARBA00023180"/>
    </source>
</evidence>
<dbReference type="GO" id="GO:0030247">
    <property type="term" value="F:polysaccharide binding"/>
    <property type="evidence" value="ECO:0007669"/>
    <property type="project" value="InterPro"/>
</dbReference>
<comment type="catalytic activity">
    <reaction evidence="5">
        <text>L-threonyl-[protein] + ATP = O-phospho-L-threonyl-[protein] + ADP + H(+)</text>
        <dbReference type="Rhea" id="RHEA:46608"/>
        <dbReference type="Rhea" id="RHEA-COMP:11060"/>
        <dbReference type="Rhea" id="RHEA-COMP:11605"/>
        <dbReference type="ChEBI" id="CHEBI:15378"/>
        <dbReference type="ChEBI" id="CHEBI:30013"/>
        <dbReference type="ChEBI" id="CHEBI:30616"/>
        <dbReference type="ChEBI" id="CHEBI:61977"/>
        <dbReference type="ChEBI" id="CHEBI:456216"/>
        <dbReference type="EC" id="2.7.11.1"/>
    </reaction>
</comment>
<dbReference type="InterPro" id="IPR025287">
    <property type="entry name" value="WAK_GUB"/>
</dbReference>
<dbReference type="GO" id="GO:0016020">
    <property type="term" value="C:membrane"/>
    <property type="evidence" value="ECO:0007669"/>
    <property type="project" value="UniProtKB-SubCell"/>
</dbReference>
<evidence type="ECO:0000259" key="8">
    <source>
        <dbReference type="Pfam" id="PF13947"/>
    </source>
</evidence>
<reference evidence="10" key="1">
    <citation type="submission" date="2020-06" db="EMBL/GenBank/DDBJ databases">
        <authorList>
            <person name="Li T."/>
            <person name="Hu X."/>
            <person name="Zhang T."/>
            <person name="Song X."/>
            <person name="Zhang H."/>
            <person name="Dai N."/>
            <person name="Sheng W."/>
            <person name="Hou X."/>
            <person name="Wei L."/>
        </authorList>
    </citation>
    <scope>NUCLEOTIDE SEQUENCE</scope>
    <source>
        <strain evidence="10">KEN8</strain>
        <tissue evidence="10">Leaf</tissue>
    </source>
</reference>
<feature type="transmembrane region" description="Helical" evidence="7">
    <location>
        <begin position="278"/>
        <end position="299"/>
    </location>
</feature>
<evidence type="ECO:0000256" key="5">
    <source>
        <dbReference type="ARBA" id="ARBA00047899"/>
    </source>
</evidence>
<comment type="subcellular location">
    <subcellularLocation>
        <location evidence="1">Membrane</location>
        <topology evidence="1">Single-pass membrane protein</topology>
    </subcellularLocation>
</comment>
<comment type="caution">
    <text evidence="10">The sequence shown here is derived from an EMBL/GenBank/DDBJ whole genome shotgun (WGS) entry which is preliminary data.</text>
</comment>
<dbReference type="InterPro" id="IPR032872">
    <property type="entry name" value="WAK_assoc_C"/>
</dbReference>
<organism evidence="10">
    <name type="scientific">Sesamum calycinum</name>
    <dbReference type="NCBI Taxonomy" id="2727403"/>
    <lineage>
        <taxon>Eukaryota</taxon>
        <taxon>Viridiplantae</taxon>
        <taxon>Streptophyta</taxon>
        <taxon>Embryophyta</taxon>
        <taxon>Tracheophyta</taxon>
        <taxon>Spermatophyta</taxon>
        <taxon>Magnoliopsida</taxon>
        <taxon>eudicotyledons</taxon>
        <taxon>Gunneridae</taxon>
        <taxon>Pentapetalae</taxon>
        <taxon>asterids</taxon>
        <taxon>lamiids</taxon>
        <taxon>Lamiales</taxon>
        <taxon>Pedaliaceae</taxon>
        <taxon>Sesamum</taxon>
    </lineage>
</organism>
<dbReference type="AlphaFoldDB" id="A0AAW2R8I0"/>
<gene>
    <name evidence="10" type="ORF">Scaly_0753200</name>
</gene>
<dbReference type="Pfam" id="PF13947">
    <property type="entry name" value="GUB_WAK_bind"/>
    <property type="match status" value="1"/>
</dbReference>
<keyword evidence="7" id="KW-0472">Membrane</keyword>
<evidence type="ECO:0000313" key="10">
    <source>
        <dbReference type="EMBL" id="KAL0376356.1"/>
    </source>
</evidence>
<evidence type="ECO:0000256" key="7">
    <source>
        <dbReference type="SAM" id="Phobius"/>
    </source>
</evidence>
<dbReference type="PANTHER" id="PTHR33138:SF51">
    <property type="entry name" value="WALL-ASSOCIATED RECEPTOR KINASE GALACTURONAN-BINDING DOMAIN-CONTAINING PROTEIN"/>
    <property type="match status" value="1"/>
</dbReference>
<name>A0AAW2R8I0_9LAMI</name>
<sequence length="320" mass="34892">MFHILEQYTSLMAPRPHHLPFLSVFITSFSIFTNGNSVNPPPSTCAAAFDCGNGLTLRYPFWPQTQQPIHCGYPNFSVSCTNSQPVLHIANHPFHIKSINSSENTLTVAYGEASSTTSCPIMTHDFTLEPTPSLNYTKDNKILRFYYNCTVYPPSVPSIKCLQRGAKHSYAFVDGSIPEFDWPHYCESSITVPVIGNAVDGLVANGSGDALREGFKLAWKTVDSECQLCEASGGFCGYSSNNSNSVDPNFFCFCSDGQHLKNCHDHIGEISIKSPPNYLAIGAVICGGLLLISIVAFFINKKKTGGGKSGFSQIPNTYGK</sequence>
<dbReference type="PANTHER" id="PTHR33138">
    <property type="entry name" value="OS01G0690200 PROTEIN"/>
    <property type="match status" value="1"/>
</dbReference>
<dbReference type="Pfam" id="PF14380">
    <property type="entry name" value="WAK_assoc"/>
    <property type="match status" value="1"/>
</dbReference>
<proteinExistence type="predicted"/>
<evidence type="ECO:0000256" key="1">
    <source>
        <dbReference type="ARBA" id="ARBA00004167"/>
    </source>
</evidence>
<dbReference type="EMBL" id="JACGWM010000004">
    <property type="protein sequence ID" value="KAL0376356.1"/>
    <property type="molecule type" value="Genomic_DNA"/>
</dbReference>
<feature type="domain" description="Wall-associated receptor kinase C-terminal" evidence="9">
    <location>
        <begin position="161"/>
        <end position="257"/>
    </location>
</feature>